<accession>A0ABQ0P5U7</accession>
<dbReference type="Proteomes" id="UP001060895">
    <property type="component" value="Unassembled WGS sequence"/>
</dbReference>
<dbReference type="EMBL" id="BAQP01000054">
    <property type="protein sequence ID" value="GBQ22468.1"/>
    <property type="molecule type" value="Genomic_DNA"/>
</dbReference>
<dbReference type="RefSeq" id="WP_220795206.1">
    <property type="nucleotide sequence ID" value="NZ_BAQP01000054.1"/>
</dbReference>
<protein>
    <recommendedName>
        <fullName evidence="2">Recombinase-like domain-containing protein</fullName>
    </recommendedName>
</protein>
<proteinExistence type="predicted"/>
<evidence type="ECO:0000313" key="3">
    <source>
        <dbReference type="EMBL" id="GBQ22468.1"/>
    </source>
</evidence>
<organism evidence="3 4">
    <name type="scientific">Gluconacetobacter sacchari DSM 12717</name>
    <dbReference type="NCBI Taxonomy" id="1307940"/>
    <lineage>
        <taxon>Bacteria</taxon>
        <taxon>Pseudomonadati</taxon>
        <taxon>Pseudomonadota</taxon>
        <taxon>Alphaproteobacteria</taxon>
        <taxon>Acetobacterales</taxon>
        <taxon>Acetobacteraceae</taxon>
        <taxon>Gluconacetobacter</taxon>
    </lineage>
</organism>
<name>A0ABQ0P5U7_9PROT</name>
<reference evidence="3" key="1">
    <citation type="submission" date="2013-04" db="EMBL/GenBank/DDBJ databases">
        <title>The genome sequencing project of 58 acetic acid bacteria.</title>
        <authorList>
            <person name="Okamoto-Kainuma A."/>
            <person name="Ishikawa M."/>
            <person name="Umino S."/>
            <person name="Koizumi Y."/>
            <person name="Shiwa Y."/>
            <person name="Yoshikawa H."/>
            <person name="Matsutani M."/>
            <person name="Matsushita K."/>
        </authorList>
    </citation>
    <scope>NUCLEOTIDE SEQUENCE</scope>
    <source>
        <strain evidence="3">DSM 12717</strain>
    </source>
</reference>
<feature type="region of interest" description="Disordered" evidence="1">
    <location>
        <begin position="1"/>
        <end position="21"/>
    </location>
</feature>
<sequence length="76" mass="8166">MMKKPFIPYNETHQTRCREPDPYENLIGDALEAAFARGATTLGGILPVLVERDIPAPDGGAWSEASLAAELARLAA</sequence>
<evidence type="ECO:0000256" key="1">
    <source>
        <dbReference type="SAM" id="MobiDB-lite"/>
    </source>
</evidence>
<dbReference type="Pfam" id="PF20552">
    <property type="entry name" value="HTH_62"/>
    <property type="match status" value="1"/>
</dbReference>
<dbReference type="InterPro" id="IPR046789">
    <property type="entry name" value="HTH_62"/>
</dbReference>
<comment type="caution">
    <text evidence="3">The sequence shown here is derived from an EMBL/GenBank/DDBJ whole genome shotgun (WGS) entry which is preliminary data.</text>
</comment>
<feature type="domain" description="Recombinase-like" evidence="2">
    <location>
        <begin position="8"/>
        <end position="76"/>
    </location>
</feature>
<gene>
    <name evidence="3" type="ORF">AA12717_1195</name>
</gene>
<evidence type="ECO:0000313" key="4">
    <source>
        <dbReference type="Proteomes" id="UP001060895"/>
    </source>
</evidence>
<keyword evidence="4" id="KW-1185">Reference proteome</keyword>
<evidence type="ECO:0000259" key="2">
    <source>
        <dbReference type="Pfam" id="PF20552"/>
    </source>
</evidence>